<dbReference type="Gene3D" id="3.60.10.10">
    <property type="entry name" value="Endonuclease/exonuclease/phosphatase"/>
    <property type="match status" value="1"/>
</dbReference>
<dbReference type="PROSITE" id="PS50878">
    <property type="entry name" value="RT_POL"/>
    <property type="match status" value="1"/>
</dbReference>
<dbReference type="InterPro" id="IPR026960">
    <property type="entry name" value="RVT-Znf"/>
</dbReference>
<dbReference type="AlphaFoldDB" id="A0A803QQV8"/>
<feature type="compositionally biased region" description="Basic residues" evidence="1">
    <location>
        <begin position="1"/>
        <end position="21"/>
    </location>
</feature>
<protein>
    <recommendedName>
        <fullName evidence="2">Reverse transcriptase domain-containing protein</fullName>
    </recommendedName>
</protein>
<name>A0A803QQV8_CANSA</name>
<dbReference type="Gramene" id="evm.model.10.899">
    <property type="protein sequence ID" value="cds.evm.model.10.899"/>
    <property type="gene ID" value="evm.TU.10.899"/>
</dbReference>
<dbReference type="EnsemblPlants" id="evm.model.10.899">
    <property type="protein sequence ID" value="cds.evm.model.10.899"/>
    <property type="gene ID" value="evm.TU.10.899"/>
</dbReference>
<dbReference type="InterPro" id="IPR000477">
    <property type="entry name" value="RT_dom"/>
</dbReference>
<dbReference type="PANTHER" id="PTHR33116">
    <property type="entry name" value="REVERSE TRANSCRIPTASE ZINC-BINDING DOMAIN-CONTAINING PROTEIN-RELATED-RELATED"/>
    <property type="match status" value="1"/>
</dbReference>
<dbReference type="Pfam" id="PF14111">
    <property type="entry name" value="DUF4283"/>
    <property type="match status" value="1"/>
</dbReference>
<dbReference type="PANTHER" id="PTHR33116:SF84">
    <property type="entry name" value="RNA-DIRECTED DNA POLYMERASE"/>
    <property type="match status" value="1"/>
</dbReference>
<dbReference type="EMBL" id="UZAU01000813">
    <property type="status" value="NOT_ANNOTATED_CDS"/>
    <property type="molecule type" value="Genomic_DNA"/>
</dbReference>
<dbReference type="InterPro" id="IPR036691">
    <property type="entry name" value="Endo/exonu/phosph_ase_sf"/>
</dbReference>
<feature type="domain" description="Reverse transcriptase" evidence="2">
    <location>
        <begin position="587"/>
        <end position="997"/>
    </location>
</feature>
<proteinExistence type="predicted"/>
<reference evidence="3" key="1">
    <citation type="submission" date="2021-03" db="UniProtKB">
        <authorList>
            <consortium name="EnsemblPlants"/>
        </authorList>
    </citation>
    <scope>IDENTIFICATION</scope>
</reference>
<sequence>MAKTRSKTQGKARISAKKVRKKGPDSVSDILRTKSVDEVIGIAPLELLGEEDDEMLGMDGRRSCESQNDLFRPPLSPKSSLREIKRFDEAREDLMHFIHMNNQCNSDLSHGKNSTPPILRSSAVIRNLEQSMNQSEKSNKVKITIDDIEDEVNFWQPSIVCYVLGSNPPLHILEGFANRLWKDKIDKVRMLTYGVFIIRFNSMEYRDQVLNGGYIFFNRRPVIMKPWDANTNFRKEDVKSLPIWIQLEGLELKYWGQRSLFKIVGLIGKPVMVDSVTRDRDRLNYPRIMMEVLMNQEFPSVLEFEDEYGSNVSVGVKYEWKPDLCSNYSGLGHVAAECKKKNGVKQEWVVKEDKQKEKPTVDDEGFQAVSKGKKVQEQKTAVKETSTSNGFQVLVGFIRTQEAGFVGLLETRVKVHKLGTLYLNVFNGWCFSSNIAWHQGERIVIAWNPNCFIVDIIKCTSQLMHLKITTMDGTYHSFLTVIYGFNDRKERLELWKDLQSSKTDESWILMGDFNAIIGKDERVGHKVKYQAEAEFIECIQDCQLEDIKATSAFFTWTNKQQGQDRIFSKIDRIMANQNWLDTYPNAKALFLNEGTYDHTTGILSLFPKWKCGKKPFKYFRMWTTHPEYDSKVADVWKQRISGTSMYQMVHKLKALKPVLREINQKGFLDLQATWIQAKQLLDETQSKLHTDPLTEALRKLRLAGCVMEIATQHSSMRALSKGTCRTRKKVSNKILSRGPKVTVEQAEMLSRPFYMEDVKKVVFEIAGNKAPGPDGFSSYFFQDNWELVGEDVYRAVTSFLESVRHYGRKTNKANWMIKLDLQKAYDTIDWEFLEEMLIGLQFPSHFVQTVMNGVRTPRFSIMFNGSIHRFFEAKRGLRQGDPMSPLLFVLGMEYLSRILKEVGNKSDFHYHERCSTLKINHLAFADDVMLFCNGDFKSIMYMLRGLKLFSLTSGLQPNPQKSTIDCSNMAKVEVNRVLLASGFTQKSMSFTYLGVPICAKRISGNECIALAEKMKARIRTWSSRNLSFAARVVLINSVLMAIHAYWCQVLILPKKVIRQLESICKAFLWQDQACATGPGMIAWESLCQSKAAGGLGFRKIHEWNQAATGKYIWAIAQKQDSLWLEWVNSVYLKEHEWWSYKAPLQSSWYWRSLVNLKDHFRDIAGLQSCTQQQNYQVTTSYSLLCPVQDKVQWSQQVWGRLNIPKHSFISWLAIQGRIRTNDRLRKMGMNVDEHCELCSTHKESAEHLFFLCSTAAACLQRTKE</sequence>
<dbReference type="Proteomes" id="UP000596661">
    <property type="component" value="Unassembled WGS sequence"/>
</dbReference>
<organism evidence="3 4">
    <name type="scientific">Cannabis sativa</name>
    <name type="common">Hemp</name>
    <name type="synonym">Marijuana</name>
    <dbReference type="NCBI Taxonomy" id="3483"/>
    <lineage>
        <taxon>Eukaryota</taxon>
        <taxon>Viridiplantae</taxon>
        <taxon>Streptophyta</taxon>
        <taxon>Embryophyta</taxon>
        <taxon>Tracheophyta</taxon>
        <taxon>Spermatophyta</taxon>
        <taxon>Magnoliopsida</taxon>
        <taxon>eudicotyledons</taxon>
        <taxon>Gunneridae</taxon>
        <taxon>Pentapetalae</taxon>
        <taxon>rosids</taxon>
        <taxon>fabids</taxon>
        <taxon>Rosales</taxon>
        <taxon>Cannabaceae</taxon>
        <taxon>Cannabis</taxon>
    </lineage>
</organism>
<keyword evidence="4" id="KW-1185">Reference proteome</keyword>
<dbReference type="Pfam" id="PF00078">
    <property type="entry name" value="RVT_1"/>
    <property type="match status" value="1"/>
</dbReference>
<dbReference type="Pfam" id="PF13966">
    <property type="entry name" value="zf-RVT"/>
    <property type="match status" value="1"/>
</dbReference>
<evidence type="ECO:0000256" key="1">
    <source>
        <dbReference type="SAM" id="MobiDB-lite"/>
    </source>
</evidence>
<evidence type="ECO:0000259" key="2">
    <source>
        <dbReference type="PROSITE" id="PS50878"/>
    </source>
</evidence>
<evidence type="ECO:0000313" key="4">
    <source>
        <dbReference type="Proteomes" id="UP000596661"/>
    </source>
</evidence>
<feature type="region of interest" description="Disordered" evidence="1">
    <location>
        <begin position="1"/>
        <end position="26"/>
    </location>
</feature>
<dbReference type="InterPro" id="IPR025558">
    <property type="entry name" value="DUF4283"/>
</dbReference>
<accession>A0A803QQV8</accession>
<dbReference type="OMA" id="RICQVRA"/>
<dbReference type="SUPFAM" id="SSF56219">
    <property type="entry name" value="DNase I-like"/>
    <property type="match status" value="1"/>
</dbReference>
<evidence type="ECO:0000313" key="3">
    <source>
        <dbReference type="EnsemblPlants" id="cds.evm.model.10.899"/>
    </source>
</evidence>